<keyword evidence="10" id="KW-1185">Reference proteome</keyword>
<dbReference type="Pfam" id="PF00082">
    <property type="entry name" value="Peptidase_S8"/>
    <property type="match status" value="1"/>
</dbReference>
<dbReference type="PROSITE" id="PS51892">
    <property type="entry name" value="SUBTILASE"/>
    <property type="match status" value="1"/>
</dbReference>
<dbReference type="InterPro" id="IPR034182">
    <property type="entry name" value="Kexin/furin"/>
</dbReference>
<name>A0A1I8B7V2_MELHA</name>
<evidence type="ECO:0000259" key="9">
    <source>
        <dbReference type="Pfam" id="PF00082"/>
    </source>
</evidence>
<dbReference type="PRINTS" id="PR00723">
    <property type="entry name" value="SUBTILISIN"/>
</dbReference>
<comment type="caution">
    <text evidence="8">Lacks conserved residue(s) required for the propagation of feature annotation.</text>
</comment>
<organism evidence="10 11">
    <name type="scientific">Meloidogyne hapla</name>
    <name type="common">Root-knot nematode worm</name>
    <dbReference type="NCBI Taxonomy" id="6305"/>
    <lineage>
        <taxon>Eukaryota</taxon>
        <taxon>Metazoa</taxon>
        <taxon>Ecdysozoa</taxon>
        <taxon>Nematoda</taxon>
        <taxon>Chromadorea</taxon>
        <taxon>Rhabditida</taxon>
        <taxon>Tylenchina</taxon>
        <taxon>Tylenchomorpha</taxon>
        <taxon>Tylenchoidea</taxon>
        <taxon>Meloidogynidae</taxon>
        <taxon>Meloidogyninae</taxon>
        <taxon>Meloidogyne</taxon>
    </lineage>
</organism>
<dbReference type="GO" id="GO:0005802">
    <property type="term" value="C:trans-Golgi network"/>
    <property type="evidence" value="ECO:0007669"/>
    <property type="project" value="TreeGrafter"/>
</dbReference>
<dbReference type="PANTHER" id="PTHR42884">
    <property type="entry name" value="PROPROTEIN CONVERTASE SUBTILISIN/KEXIN-RELATED"/>
    <property type="match status" value="1"/>
</dbReference>
<sequence>MVFVIWVEKFYKNDEIDKHDHNVIEAWELGYTGRGVVVSIIDDGLERKHQDLEDNYDPNASYDVNDLDEDPTPRYTVDNENHQGTRSAGIVAAIFNNSRCNVGVAYNAKIGGIRLLDGNVTDAAEAKSLSYNPQHIDIYLANWGPTDDGETLDGPGKLAKDAILKGVNEGRHGKGSIFIWASGVGGQDDSCSSDGYVNSIYTISISATTENGNVPWYSESCSPTLATAFSGGSINDRMLATTDILNYCTKKQSGTTGSASLAAGMVALALEANPNLGWRDIQHIIVRTANPSFLRAVDWQENGIGRWFSHSYGYGLLNAGAMVRLAREWKNVPKALKCHVVYPRKVDPIKFVLNYNF</sequence>
<keyword evidence="3" id="KW-0732">Signal</keyword>
<keyword evidence="2" id="KW-0165">Cleavage on pair of basic residues</keyword>
<keyword evidence="4" id="KW-0378">Hydrolase</keyword>
<evidence type="ECO:0000256" key="4">
    <source>
        <dbReference type="ARBA" id="ARBA00022801"/>
    </source>
</evidence>
<protein>
    <submittedName>
        <fullName evidence="11">Peptidase_S8 domain-containing protein</fullName>
    </submittedName>
</protein>
<dbReference type="GO" id="GO:0000139">
    <property type="term" value="C:Golgi membrane"/>
    <property type="evidence" value="ECO:0007669"/>
    <property type="project" value="TreeGrafter"/>
</dbReference>
<dbReference type="CDD" id="cd04059">
    <property type="entry name" value="Peptidases_S8_Protein_convertases_Kexins_Furin-like"/>
    <property type="match status" value="1"/>
</dbReference>
<evidence type="ECO:0000256" key="8">
    <source>
        <dbReference type="PROSITE-ProRule" id="PRU01240"/>
    </source>
</evidence>
<evidence type="ECO:0000256" key="2">
    <source>
        <dbReference type="ARBA" id="ARBA00022685"/>
    </source>
</evidence>
<dbReference type="InterPro" id="IPR000209">
    <property type="entry name" value="Peptidase_S8/S53_dom"/>
</dbReference>
<dbReference type="InterPro" id="IPR015500">
    <property type="entry name" value="Peptidase_S8_subtilisin-rel"/>
</dbReference>
<dbReference type="OMA" id="MEGNQCG"/>
<keyword evidence="5" id="KW-0720">Serine protease</keyword>
<evidence type="ECO:0000256" key="7">
    <source>
        <dbReference type="ARBA" id="ARBA00023180"/>
    </source>
</evidence>
<dbReference type="Proteomes" id="UP000095281">
    <property type="component" value="Unplaced"/>
</dbReference>
<evidence type="ECO:0000256" key="6">
    <source>
        <dbReference type="ARBA" id="ARBA00023145"/>
    </source>
</evidence>
<keyword evidence="6" id="KW-0865">Zymogen</keyword>
<keyword evidence="1" id="KW-0645">Protease</keyword>
<proteinExistence type="inferred from homology"/>
<evidence type="ECO:0000256" key="5">
    <source>
        <dbReference type="ARBA" id="ARBA00022825"/>
    </source>
</evidence>
<dbReference type="InterPro" id="IPR023827">
    <property type="entry name" value="Peptidase_S8_Asp-AS"/>
</dbReference>
<dbReference type="PROSITE" id="PS00136">
    <property type="entry name" value="SUBTILASE_ASP"/>
    <property type="match status" value="1"/>
</dbReference>
<dbReference type="PANTHER" id="PTHR42884:SF3">
    <property type="entry name" value="FURIN-LIKE PROTEASE 1, ISOFORMS 1_1-X_2"/>
    <property type="match status" value="1"/>
</dbReference>
<evidence type="ECO:0000256" key="3">
    <source>
        <dbReference type="ARBA" id="ARBA00022729"/>
    </source>
</evidence>
<dbReference type="InterPro" id="IPR036852">
    <property type="entry name" value="Peptidase_S8/S53_dom_sf"/>
</dbReference>
<dbReference type="GO" id="GO:0016486">
    <property type="term" value="P:peptide hormone processing"/>
    <property type="evidence" value="ECO:0007669"/>
    <property type="project" value="TreeGrafter"/>
</dbReference>
<dbReference type="Gene3D" id="3.40.50.200">
    <property type="entry name" value="Peptidase S8/S53 domain"/>
    <property type="match status" value="1"/>
</dbReference>
<evidence type="ECO:0000313" key="11">
    <source>
        <dbReference type="WBParaSite" id="MhA1_Contig1622.frz3.gene4"/>
    </source>
</evidence>
<keyword evidence="7" id="KW-0325">Glycoprotein</keyword>
<evidence type="ECO:0000313" key="10">
    <source>
        <dbReference type="Proteomes" id="UP000095281"/>
    </source>
</evidence>
<dbReference type="GO" id="GO:0004252">
    <property type="term" value="F:serine-type endopeptidase activity"/>
    <property type="evidence" value="ECO:0007669"/>
    <property type="project" value="InterPro"/>
</dbReference>
<comment type="similarity">
    <text evidence="8">Belongs to the peptidase S8 family.</text>
</comment>
<dbReference type="AlphaFoldDB" id="A0A1I8B7V2"/>
<feature type="domain" description="Peptidase S8/S53" evidence="9">
    <location>
        <begin position="33"/>
        <end position="315"/>
    </location>
</feature>
<dbReference type="FunFam" id="3.40.50.200:FF:000001">
    <property type="entry name" value="Furin 2, isoform B"/>
    <property type="match status" value="1"/>
</dbReference>
<dbReference type="WBParaSite" id="MhA1_Contig1622.frz3.gene4">
    <property type="protein sequence ID" value="MhA1_Contig1622.frz3.gene4"/>
    <property type="gene ID" value="MhA1_Contig1622.frz3.gene4"/>
</dbReference>
<accession>A0A1I8B7V2</accession>
<evidence type="ECO:0000256" key="1">
    <source>
        <dbReference type="ARBA" id="ARBA00022670"/>
    </source>
</evidence>
<reference evidence="11" key="1">
    <citation type="submission" date="2016-11" db="UniProtKB">
        <authorList>
            <consortium name="WormBaseParasite"/>
        </authorList>
    </citation>
    <scope>IDENTIFICATION</scope>
</reference>
<dbReference type="SUPFAM" id="SSF52743">
    <property type="entry name" value="Subtilisin-like"/>
    <property type="match status" value="1"/>
</dbReference>